<sequence length="61" mass="7131">MKIKINHFSTDEEELAKETEWIRVKSRNTKERKMDTSLSPPHTNKEQADNQCKSGCHGEEE</sequence>
<dbReference type="OrthoDB" id="10035396at2759"/>
<comment type="caution">
    <text evidence="2">The sequence shown here is derived from an EMBL/GenBank/DDBJ whole genome shotgun (WGS) entry which is preliminary data.</text>
</comment>
<dbReference type="InParanoid" id="A0A482WH63"/>
<protein>
    <submittedName>
        <fullName evidence="2">Uncharacterized protein</fullName>
    </submittedName>
</protein>
<proteinExistence type="predicted"/>
<dbReference type="Proteomes" id="UP000291343">
    <property type="component" value="Unassembled WGS sequence"/>
</dbReference>
<feature type="compositionally biased region" description="Basic and acidic residues" evidence="1">
    <location>
        <begin position="25"/>
        <end position="35"/>
    </location>
</feature>
<gene>
    <name evidence="2" type="ORF">LSTR_LSTR004270</name>
</gene>
<organism evidence="2 3">
    <name type="scientific">Laodelphax striatellus</name>
    <name type="common">Small brown planthopper</name>
    <name type="synonym">Delphax striatella</name>
    <dbReference type="NCBI Taxonomy" id="195883"/>
    <lineage>
        <taxon>Eukaryota</taxon>
        <taxon>Metazoa</taxon>
        <taxon>Ecdysozoa</taxon>
        <taxon>Arthropoda</taxon>
        <taxon>Hexapoda</taxon>
        <taxon>Insecta</taxon>
        <taxon>Pterygota</taxon>
        <taxon>Neoptera</taxon>
        <taxon>Paraneoptera</taxon>
        <taxon>Hemiptera</taxon>
        <taxon>Auchenorrhyncha</taxon>
        <taxon>Fulgoroidea</taxon>
        <taxon>Delphacidae</taxon>
        <taxon>Criomorphinae</taxon>
        <taxon>Laodelphax</taxon>
    </lineage>
</organism>
<keyword evidence="3" id="KW-1185">Reference proteome</keyword>
<reference evidence="2 3" key="1">
    <citation type="journal article" date="2017" name="Gigascience">
        <title>Genome sequence of the small brown planthopper, Laodelphax striatellus.</title>
        <authorList>
            <person name="Zhu J."/>
            <person name="Jiang F."/>
            <person name="Wang X."/>
            <person name="Yang P."/>
            <person name="Bao Y."/>
            <person name="Zhao W."/>
            <person name="Wang W."/>
            <person name="Lu H."/>
            <person name="Wang Q."/>
            <person name="Cui N."/>
            <person name="Li J."/>
            <person name="Chen X."/>
            <person name="Luo L."/>
            <person name="Yu J."/>
            <person name="Kang L."/>
            <person name="Cui F."/>
        </authorList>
    </citation>
    <scope>NUCLEOTIDE SEQUENCE [LARGE SCALE GENOMIC DNA]</scope>
    <source>
        <strain evidence="2">Lst14</strain>
    </source>
</reference>
<dbReference type="EMBL" id="QKKF02035739">
    <property type="protein sequence ID" value="RZF32879.1"/>
    <property type="molecule type" value="Genomic_DNA"/>
</dbReference>
<name>A0A482WH63_LAOST</name>
<evidence type="ECO:0000313" key="3">
    <source>
        <dbReference type="Proteomes" id="UP000291343"/>
    </source>
</evidence>
<feature type="region of interest" description="Disordered" evidence="1">
    <location>
        <begin position="25"/>
        <end position="61"/>
    </location>
</feature>
<dbReference type="AlphaFoldDB" id="A0A482WH63"/>
<accession>A0A482WH63</accession>
<evidence type="ECO:0000313" key="2">
    <source>
        <dbReference type="EMBL" id="RZF32879.1"/>
    </source>
</evidence>
<evidence type="ECO:0000256" key="1">
    <source>
        <dbReference type="SAM" id="MobiDB-lite"/>
    </source>
</evidence>